<evidence type="ECO:0000256" key="8">
    <source>
        <dbReference type="ARBA" id="ARBA00023047"/>
    </source>
</evidence>
<evidence type="ECO:0000256" key="3">
    <source>
        <dbReference type="ARBA" id="ARBA00022448"/>
    </source>
</evidence>
<keyword evidence="15" id="KW-1133">Transmembrane helix</keyword>
<keyword evidence="12" id="KW-0564">Palmitate</keyword>
<dbReference type="GO" id="GO:0015288">
    <property type="term" value="F:porin activity"/>
    <property type="evidence" value="ECO:0007669"/>
    <property type="project" value="UniProtKB-KW"/>
</dbReference>
<dbReference type="InterPro" id="IPR003715">
    <property type="entry name" value="Poly_export_N"/>
</dbReference>
<evidence type="ECO:0000256" key="9">
    <source>
        <dbReference type="ARBA" id="ARBA00023065"/>
    </source>
</evidence>
<evidence type="ECO:0000313" key="20">
    <source>
        <dbReference type="Proteomes" id="UP000297248"/>
    </source>
</evidence>
<dbReference type="PROSITE" id="PS51257">
    <property type="entry name" value="PROKAR_LIPOPROTEIN"/>
    <property type="match status" value="1"/>
</dbReference>
<keyword evidence="14" id="KW-0449">Lipoprotein</keyword>
<dbReference type="GO" id="GO:0015159">
    <property type="term" value="F:polysaccharide transmembrane transporter activity"/>
    <property type="evidence" value="ECO:0007669"/>
    <property type="project" value="InterPro"/>
</dbReference>
<dbReference type="RefSeq" id="WP_134337151.1">
    <property type="nucleotide sequence ID" value="NZ_BMCZ01000005.1"/>
</dbReference>
<feature type="domain" description="SLBB" evidence="17">
    <location>
        <begin position="150"/>
        <end position="230"/>
    </location>
</feature>
<protein>
    <submittedName>
        <fullName evidence="18">Polysaccharide export outer membrane protein</fullName>
    </submittedName>
</protein>
<keyword evidence="4" id="KW-1134">Transmembrane beta strand</keyword>
<keyword evidence="21" id="KW-1185">Reference proteome</keyword>
<dbReference type="Gene3D" id="3.10.560.10">
    <property type="entry name" value="Outer membrane lipoprotein wza domain like"/>
    <property type="match status" value="1"/>
</dbReference>
<comment type="subcellular location">
    <subcellularLocation>
        <location evidence="1">Cell outer membrane</location>
        <topology evidence="1">Multi-pass membrane protein</topology>
    </subcellularLocation>
</comment>
<sequence length="265" mass="29048">MKKLPFLMQLLLIVTVAGMLSSCANTKRLRYFQDLSESATASDLAIAKYNEPYIQPDDILSININTIDPEATASINNRNGGYSNVAGAQPGSVASTSGYLVDKDGFADIPVLGKIKLAGLTTLQARDAVRAKALASFKNPVVDVRFSNFKITVIGEVNRPASYIIPNEQVTLLDAIGYAGDLTVYGKRENVLLIRKDANGKNFSVKMDMTKKSTLNSPYFYLRQNDVIYVEPNKTKVLNSDNNLIKYITVAATVFTAFVLGIRYL</sequence>
<evidence type="ECO:0000313" key="18">
    <source>
        <dbReference type="EMBL" id="MBB3969692.1"/>
    </source>
</evidence>
<proteinExistence type="inferred from homology"/>
<reference evidence="19" key="2">
    <citation type="submission" date="2019-03" db="EMBL/GenBank/DDBJ databases">
        <authorList>
            <person name="Yan Y.-Q."/>
            <person name="Du Z.-J."/>
        </authorList>
    </citation>
    <scope>NUCLEOTIDE SEQUENCE</scope>
    <source>
        <strain evidence="19">PP-F2FG21</strain>
    </source>
</reference>
<dbReference type="EMBL" id="SNQG01000005">
    <property type="protein sequence ID" value="TEW65076.1"/>
    <property type="molecule type" value="Genomic_DNA"/>
</dbReference>
<evidence type="ECO:0000256" key="5">
    <source>
        <dbReference type="ARBA" id="ARBA00022597"/>
    </source>
</evidence>
<evidence type="ECO:0000256" key="15">
    <source>
        <dbReference type="SAM" id="Phobius"/>
    </source>
</evidence>
<feature type="domain" description="Polysaccharide export protein N-terminal" evidence="16">
    <location>
        <begin position="53"/>
        <end position="146"/>
    </location>
</feature>
<evidence type="ECO:0000259" key="17">
    <source>
        <dbReference type="Pfam" id="PF22461"/>
    </source>
</evidence>
<evidence type="ECO:0000256" key="2">
    <source>
        <dbReference type="ARBA" id="ARBA00009450"/>
    </source>
</evidence>
<keyword evidence="5" id="KW-0762">Sugar transport</keyword>
<dbReference type="AlphaFoldDB" id="A0A4Y8A9H4"/>
<dbReference type="Proteomes" id="UP000297248">
    <property type="component" value="Unassembled WGS sequence"/>
</dbReference>
<evidence type="ECO:0000256" key="7">
    <source>
        <dbReference type="ARBA" id="ARBA00022729"/>
    </source>
</evidence>
<name>A0A4Y8A9H4_9SPHI</name>
<keyword evidence="10" id="KW-0626">Porin</keyword>
<keyword evidence="9" id="KW-0406">Ion transport</keyword>
<keyword evidence="7" id="KW-0732">Signal</keyword>
<dbReference type="PANTHER" id="PTHR33619:SF3">
    <property type="entry name" value="POLYSACCHARIDE EXPORT PROTEIN GFCE-RELATED"/>
    <property type="match status" value="1"/>
</dbReference>
<comment type="similarity">
    <text evidence="2">Belongs to the BexD/CtrA/VexA family.</text>
</comment>
<dbReference type="OrthoDB" id="662756at2"/>
<evidence type="ECO:0000256" key="6">
    <source>
        <dbReference type="ARBA" id="ARBA00022692"/>
    </source>
</evidence>
<evidence type="ECO:0000256" key="14">
    <source>
        <dbReference type="ARBA" id="ARBA00023288"/>
    </source>
</evidence>
<keyword evidence="11 15" id="KW-0472">Membrane</keyword>
<dbReference type="GO" id="GO:0006811">
    <property type="term" value="P:monoatomic ion transport"/>
    <property type="evidence" value="ECO:0007669"/>
    <property type="project" value="UniProtKB-KW"/>
</dbReference>
<comment type="caution">
    <text evidence="19">The sequence shown here is derived from an EMBL/GenBank/DDBJ whole genome shotgun (WGS) entry which is preliminary data.</text>
</comment>
<dbReference type="Pfam" id="PF02563">
    <property type="entry name" value="Poly_export"/>
    <property type="match status" value="1"/>
</dbReference>
<feature type="transmembrane region" description="Helical" evidence="15">
    <location>
        <begin position="244"/>
        <end position="262"/>
    </location>
</feature>
<dbReference type="EMBL" id="JACIEG010000004">
    <property type="protein sequence ID" value="MBB3969692.1"/>
    <property type="molecule type" value="Genomic_DNA"/>
</dbReference>
<reference evidence="19 20" key="1">
    <citation type="journal article" date="2016" name="Int. J. Syst. Evol. Microbiol.">
        <title>Proposal of Mucilaginibacter phyllosphaerae sp. nov. isolated from the phyllosphere of Galium album.</title>
        <authorList>
            <person name="Aydogan E.L."/>
            <person name="Busse H.J."/>
            <person name="Moser G."/>
            <person name="Muller C."/>
            <person name="Kampfer P."/>
            <person name="Glaeser S.P."/>
        </authorList>
    </citation>
    <scope>NUCLEOTIDE SEQUENCE [LARGE SCALE GENOMIC DNA]</scope>
    <source>
        <strain evidence="19 20">PP-F2FG21</strain>
    </source>
</reference>
<dbReference type="GO" id="GO:0009279">
    <property type="term" value="C:cell outer membrane"/>
    <property type="evidence" value="ECO:0007669"/>
    <property type="project" value="UniProtKB-SubCell"/>
</dbReference>
<reference evidence="18 21" key="3">
    <citation type="submission" date="2020-08" db="EMBL/GenBank/DDBJ databases">
        <title>Genomic Encyclopedia of Type Strains, Phase IV (KMG-IV): sequencing the most valuable type-strain genomes for metagenomic binning, comparative biology and taxonomic classification.</title>
        <authorList>
            <person name="Goeker M."/>
        </authorList>
    </citation>
    <scope>NUCLEOTIDE SEQUENCE [LARGE SCALE GENOMIC DNA]</scope>
    <source>
        <strain evidence="18 21">DSM 100995</strain>
    </source>
</reference>
<keyword evidence="13" id="KW-0998">Cell outer membrane</keyword>
<gene>
    <name evidence="19" type="ORF">E2R65_14260</name>
    <name evidence="18" type="ORF">GGR35_002305</name>
</gene>
<organism evidence="19 20">
    <name type="scientific">Mucilaginibacter phyllosphaerae</name>
    <dbReference type="NCBI Taxonomy" id="1812349"/>
    <lineage>
        <taxon>Bacteria</taxon>
        <taxon>Pseudomonadati</taxon>
        <taxon>Bacteroidota</taxon>
        <taxon>Sphingobacteriia</taxon>
        <taxon>Sphingobacteriales</taxon>
        <taxon>Sphingobacteriaceae</taxon>
        <taxon>Mucilaginibacter</taxon>
    </lineage>
</organism>
<dbReference type="InterPro" id="IPR049712">
    <property type="entry name" value="Poly_export"/>
</dbReference>
<dbReference type="InterPro" id="IPR054765">
    <property type="entry name" value="SLBB_dom"/>
</dbReference>
<evidence type="ECO:0000256" key="12">
    <source>
        <dbReference type="ARBA" id="ARBA00023139"/>
    </source>
</evidence>
<keyword evidence="8" id="KW-0625">Polysaccharide transport</keyword>
<evidence type="ECO:0000313" key="21">
    <source>
        <dbReference type="Proteomes" id="UP000583101"/>
    </source>
</evidence>
<accession>A0A4Y8A9H4</accession>
<evidence type="ECO:0000256" key="11">
    <source>
        <dbReference type="ARBA" id="ARBA00023136"/>
    </source>
</evidence>
<dbReference type="PANTHER" id="PTHR33619">
    <property type="entry name" value="POLYSACCHARIDE EXPORT PROTEIN GFCE-RELATED"/>
    <property type="match status" value="1"/>
</dbReference>
<evidence type="ECO:0000313" key="19">
    <source>
        <dbReference type="EMBL" id="TEW65076.1"/>
    </source>
</evidence>
<dbReference type="Proteomes" id="UP000583101">
    <property type="component" value="Unassembled WGS sequence"/>
</dbReference>
<evidence type="ECO:0000256" key="4">
    <source>
        <dbReference type="ARBA" id="ARBA00022452"/>
    </source>
</evidence>
<evidence type="ECO:0000256" key="1">
    <source>
        <dbReference type="ARBA" id="ARBA00004571"/>
    </source>
</evidence>
<keyword evidence="6 15" id="KW-0812">Transmembrane</keyword>
<keyword evidence="3" id="KW-0813">Transport</keyword>
<evidence type="ECO:0000256" key="13">
    <source>
        <dbReference type="ARBA" id="ARBA00023237"/>
    </source>
</evidence>
<evidence type="ECO:0000259" key="16">
    <source>
        <dbReference type="Pfam" id="PF02563"/>
    </source>
</evidence>
<dbReference type="Pfam" id="PF22461">
    <property type="entry name" value="SLBB_2"/>
    <property type="match status" value="1"/>
</dbReference>
<dbReference type="GO" id="GO:0046930">
    <property type="term" value="C:pore complex"/>
    <property type="evidence" value="ECO:0007669"/>
    <property type="project" value="UniProtKB-KW"/>
</dbReference>
<evidence type="ECO:0000256" key="10">
    <source>
        <dbReference type="ARBA" id="ARBA00023114"/>
    </source>
</evidence>